<evidence type="ECO:0000313" key="2">
    <source>
        <dbReference type="Proteomes" id="UP000198287"/>
    </source>
</evidence>
<dbReference type="GO" id="GO:0019432">
    <property type="term" value="P:triglyceride biosynthetic process"/>
    <property type="evidence" value="ECO:0007669"/>
    <property type="project" value="TreeGrafter"/>
</dbReference>
<dbReference type="GO" id="GO:0008374">
    <property type="term" value="F:O-acyltransferase activity"/>
    <property type="evidence" value="ECO:0007669"/>
    <property type="project" value="InterPro"/>
</dbReference>
<comment type="caution">
    <text evidence="1">The sequence shown here is derived from an EMBL/GenBank/DDBJ whole genome shotgun (WGS) entry which is preliminary data.</text>
</comment>
<dbReference type="Proteomes" id="UP000198287">
    <property type="component" value="Unassembled WGS sequence"/>
</dbReference>
<gene>
    <name evidence="1" type="ORF">Fcan01_25186</name>
</gene>
<accession>A0A226D6Z7</accession>
<dbReference type="GO" id="GO:0005886">
    <property type="term" value="C:plasma membrane"/>
    <property type="evidence" value="ECO:0007669"/>
    <property type="project" value="TreeGrafter"/>
</dbReference>
<evidence type="ECO:0000313" key="1">
    <source>
        <dbReference type="EMBL" id="OXA40046.1"/>
    </source>
</evidence>
<keyword evidence="2" id="KW-1185">Reference proteome</keyword>
<keyword evidence="1" id="KW-0012">Acyltransferase</keyword>
<sequence>MVPWFDSCLAGENVYSTKALTMSVTFVTDIPSIQREGVMQKVQENLLEKRDSEGNLQFPELKCSLRPFLGYLFWKPVGKFKLEDHVINYEDTKLSPPDWSDPDALRKITSETLRCRCWKKSAPLWEIILLNNIPKSHLPKNSGNGSLFIWRFHHVLMDGYGTFKVLMQLFGKFDKVGDSAVPSSVSIYDEKMTWGKLQSISVAPFKRAEIWLPLIRCPLKIPPIFNGNGNKILSHGTVKFPLVDLKAIRMKHNVDLTSILVAIISGGVRRFLLKYDQDLPNKLGIMCPMLMPNHPDKLTNYVNKGIIPLNHFITKLPGLFQQFVILTYRNLFSLPPLFLTNLDLPQDGPRGFCFAFLTYEGQGNIAVSGFNEYLESNQHADELLEYCMKEMKELELCKGNIANLFIC</sequence>
<dbReference type="EMBL" id="LNIX01000035">
    <property type="protein sequence ID" value="OXA40046.1"/>
    <property type="molecule type" value="Genomic_DNA"/>
</dbReference>
<reference evidence="1 2" key="1">
    <citation type="submission" date="2015-12" db="EMBL/GenBank/DDBJ databases">
        <title>The genome of Folsomia candida.</title>
        <authorList>
            <person name="Faddeeva A."/>
            <person name="Derks M.F."/>
            <person name="Anvar Y."/>
            <person name="Smit S."/>
            <person name="Van Straalen N."/>
            <person name="Roelofs D."/>
        </authorList>
    </citation>
    <scope>NUCLEOTIDE SEQUENCE [LARGE SCALE GENOMIC DNA]</scope>
    <source>
        <strain evidence="1 2">VU population</strain>
        <tissue evidence="1">Whole body</tissue>
    </source>
</reference>
<keyword evidence="1" id="KW-0808">Transferase</keyword>
<dbReference type="PANTHER" id="PTHR31650">
    <property type="entry name" value="O-ACYLTRANSFERASE (WSD1-LIKE) FAMILY PROTEIN"/>
    <property type="match status" value="1"/>
</dbReference>
<dbReference type="PANTHER" id="PTHR31650:SF1">
    <property type="entry name" value="WAX ESTER SYNTHASE_DIACYLGLYCEROL ACYLTRANSFERASE 4-RELATED"/>
    <property type="match status" value="1"/>
</dbReference>
<dbReference type="OrthoDB" id="619536at2759"/>
<dbReference type="InterPro" id="IPR045034">
    <property type="entry name" value="O-acyltransferase_WSD1-like"/>
</dbReference>
<organism evidence="1 2">
    <name type="scientific">Folsomia candida</name>
    <name type="common">Springtail</name>
    <dbReference type="NCBI Taxonomy" id="158441"/>
    <lineage>
        <taxon>Eukaryota</taxon>
        <taxon>Metazoa</taxon>
        <taxon>Ecdysozoa</taxon>
        <taxon>Arthropoda</taxon>
        <taxon>Hexapoda</taxon>
        <taxon>Collembola</taxon>
        <taxon>Entomobryomorpha</taxon>
        <taxon>Isotomoidea</taxon>
        <taxon>Isotomidae</taxon>
        <taxon>Proisotominae</taxon>
        <taxon>Folsomia</taxon>
    </lineage>
</organism>
<proteinExistence type="predicted"/>
<protein>
    <submittedName>
        <fullName evidence="1">O-acyltransferase WSD1</fullName>
    </submittedName>
</protein>
<dbReference type="AlphaFoldDB" id="A0A226D6Z7"/>
<name>A0A226D6Z7_FOLCA</name>